<dbReference type="EMBL" id="VTUX01000002">
    <property type="protein sequence ID" value="KAA1193227.1"/>
    <property type="molecule type" value="Genomic_DNA"/>
</dbReference>
<evidence type="ECO:0000256" key="1">
    <source>
        <dbReference type="ARBA" id="ARBA00005254"/>
    </source>
</evidence>
<comment type="caution">
    <text evidence="3">The sequence shown here is derived from an EMBL/GenBank/DDBJ whole genome shotgun (WGS) entry which is preliminary data.</text>
</comment>
<accession>A0A5B0X3V5</accession>
<dbReference type="RefSeq" id="WP_149610334.1">
    <property type="nucleotide sequence ID" value="NZ_VTUX01000002.1"/>
</dbReference>
<proteinExistence type="inferred from homology"/>
<keyword evidence="4" id="KW-1185">Reference proteome</keyword>
<keyword evidence="3" id="KW-0413">Isomerase</keyword>
<dbReference type="CDD" id="cd06558">
    <property type="entry name" value="crotonase-like"/>
    <property type="match status" value="1"/>
</dbReference>
<organism evidence="3 4">
    <name type="scientific">Pseudohalioglobus sediminis</name>
    <dbReference type="NCBI Taxonomy" id="2606449"/>
    <lineage>
        <taxon>Bacteria</taxon>
        <taxon>Pseudomonadati</taxon>
        <taxon>Pseudomonadota</taxon>
        <taxon>Gammaproteobacteria</taxon>
        <taxon>Cellvibrionales</taxon>
        <taxon>Halieaceae</taxon>
        <taxon>Pseudohalioglobus</taxon>
    </lineage>
</organism>
<dbReference type="GO" id="GO:0004165">
    <property type="term" value="F:delta(3)-delta(2)-enoyl-CoA isomerase activity"/>
    <property type="evidence" value="ECO:0007669"/>
    <property type="project" value="TreeGrafter"/>
</dbReference>
<dbReference type="Pfam" id="PF00378">
    <property type="entry name" value="ECH_1"/>
    <property type="match status" value="1"/>
</dbReference>
<comment type="similarity">
    <text evidence="1 2">Belongs to the enoyl-CoA hydratase/isomerase family.</text>
</comment>
<gene>
    <name evidence="3" type="ORF">F0M18_05130</name>
</gene>
<dbReference type="AlphaFoldDB" id="A0A5B0X3V5"/>
<dbReference type="PANTHER" id="PTHR11941:SF75">
    <property type="entry name" value="ENOYL-COA HYDRATASE_ISOMERASE FAMILY PROTEIN"/>
    <property type="match status" value="1"/>
</dbReference>
<dbReference type="InterPro" id="IPR018376">
    <property type="entry name" value="Enoyl-CoA_hyd/isom_CS"/>
</dbReference>
<evidence type="ECO:0000313" key="3">
    <source>
        <dbReference type="EMBL" id="KAA1193227.1"/>
    </source>
</evidence>
<dbReference type="GO" id="GO:0006635">
    <property type="term" value="P:fatty acid beta-oxidation"/>
    <property type="evidence" value="ECO:0007669"/>
    <property type="project" value="TreeGrafter"/>
</dbReference>
<dbReference type="PANTHER" id="PTHR11941">
    <property type="entry name" value="ENOYL-COA HYDRATASE-RELATED"/>
    <property type="match status" value="1"/>
</dbReference>
<name>A0A5B0X3V5_9GAMM</name>
<dbReference type="PROSITE" id="PS00166">
    <property type="entry name" value="ENOYL_COA_HYDRATASE"/>
    <property type="match status" value="1"/>
</dbReference>
<dbReference type="Proteomes" id="UP000323708">
    <property type="component" value="Unassembled WGS sequence"/>
</dbReference>
<protein>
    <submittedName>
        <fullName evidence="3">Enoyl-CoA hydratase/isomerase family protein</fullName>
    </submittedName>
</protein>
<dbReference type="SUPFAM" id="SSF52096">
    <property type="entry name" value="ClpP/crotonase"/>
    <property type="match status" value="1"/>
</dbReference>
<dbReference type="InterPro" id="IPR001753">
    <property type="entry name" value="Enoyl-CoA_hydra/iso"/>
</dbReference>
<sequence>MIDYQKQGELHLVTMNEGQNTICPDWQQRMLEILDAVEADCGQGASLVLTGVDKFFCNGLNLEKLMTLQPQEMELFGQRMAKIHSRFLVLPCPTVAAMNGHAFAGGAFLALSCDYRIMREDRGWFSVSEVDVGVPIPTPMMGILRGKLPASTARDALFTGKRYTADEAVAAGIADGKASREELLDQARTLATQLGTKEPGIFKTLKQTWFGPMANALVANTG</sequence>
<dbReference type="InterPro" id="IPR029045">
    <property type="entry name" value="ClpP/crotonase-like_dom_sf"/>
</dbReference>
<dbReference type="Gene3D" id="3.90.226.10">
    <property type="entry name" value="2-enoyl-CoA Hydratase, Chain A, domain 1"/>
    <property type="match status" value="1"/>
</dbReference>
<evidence type="ECO:0000256" key="2">
    <source>
        <dbReference type="RuleBase" id="RU003707"/>
    </source>
</evidence>
<evidence type="ECO:0000313" key="4">
    <source>
        <dbReference type="Proteomes" id="UP000323708"/>
    </source>
</evidence>
<reference evidence="3 4" key="1">
    <citation type="submission" date="2019-09" db="EMBL/GenBank/DDBJ databases">
        <authorList>
            <person name="Chen X.-Y."/>
        </authorList>
    </citation>
    <scope>NUCLEOTIDE SEQUENCE [LARGE SCALE GENOMIC DNA]</scope>
    <source>
        <strain evidence="3 4">NY5</strain>
    </source>
</reference>